<dbReference type="AlphaFoldDB" id="A0A2T2N6K6"/>
<gene>
    <name evidence="2" type="ORF">BS50DRAFT_593396</name>
</gene>
<name>A0A2T2N6K6_CORCC</name>
<feature type="compositionally biased region" description="Basic residues" evidence="1">
    <location>
        <begin position="153"/>
        <end position="186"/>
    </location>
</feature>
<protein>
    <submittedName>
        <fullName evidence="2">Uncharacterized protein</fullName>
    </submittedName>
</protein>
<evidence type="ECO:0000256" key="1">
    <source>
        <dbReference type="SAM" id="MobiDB-lite"/>
    </source>
</evidence>
<evidence type="ECO:0000313" key="2">
    <source>
        <dbReference type="EMBL" id="PSN61065.1"/>
    </source>
</evidence>
<sequence length="299" mass="31906">MPPSGPAASDAKREALPLPADAGAQRRRPAALGAAAAGRLADGVAAAAVPDAHGAQRALRRLGARIKVAAAAPAVEADAGAADLEPADTGAVGRPARAREVAAGIAPPARAHAVGAVVVGPAAVATCPAVLHVALQVAARPVAHLHPTPHAPRWPRRAAYPRRASRRRRRRRRRRRVSVRRRRPAAARRAVDPRRASRRRRRPCTARIRRQCNHAGRSGGIECHGHVVGPSRPAARRPCLRRIDGSGRRARSHGRIRDCCRRRAGQNLHPPYVSSPCSEAVPRTYHAGPCHQARRNIQA</sequence>
<accession>A0A2T2N6K6</accession>
<dbReference type="Proteomes" id="UP000240883">
    <property type="component" value="Unassembled WGS sequence"/>
</dbReference>
<reference evidence="2 3" key="1">
    <citation type="journal article" date="2018" name="Front. Microbiol.">
        <title>Genome-Wide Analysis of Corynespora cassiicola Leaf Fall Disease Putative Effectors.</title>
        <authorList>
            <person name="Lopez D."/>
            <person name="Ribeiro S."/>
            <person name="Label P."/>
            <person name="Fumanal B."/>
            <person name="Venisse J.S."/>
            <person name="Kohler A."/>
            <person name="de Oliveira R.R."/>
            <person name="Labutti K."/>
            <person name="Lipzen A."/>
            <person name="Lail K."/>
            <person name="Bauer D."/>
            <person name="Ohm R.A."/>
            <person name="Barry K.W."/>
            <person name="Spatafora J."/>
            <person name="Grigoriev I.V."/>
            <person name="Martin F.M."/>
            <person name="Pujade-Renaud V."/>
        </authorList>
    </citation>
    <scope>NUCLEOTIDE SEQUENCE [LARGE SCALE GENOMIC DNA]</scope>
    <source>
        <strain evidence="2 3">Philippines</strain>
    </source>
</reference>
<organism evidence="2 3">
    <name type="scientific">Corynespora cassiicola Philippines</name>
    <dbReference type="NCBI Taxonomy" id="1448308"/>
    <lineage>
        <taxon>Eukaryota</taxon>
        <taxon>Fungi</taxon>
        <taxon>Dikarya</taxon>
        <taxon>Ascomycota</taxon>
        <taxon>Pezizomycotina</taxon>
        <taxon>Dothideomycetes</taxon>
        <taxon>Pleosporomycetidae</taxon>
        <taxon>Pleosporales</taxon>
        <taxon>Corynesporascaceae</taxon>
        <taxon>Corynespora</taxon>
    </lineage>
</organism>
<evidence type="ECO:0000313" key="3">
    <source>
        <dbReference type="Proteomes" id="UP000240883"/>
    </source>
</evidence>
<proteinExistence type="predicted"/>
<feature type="region of interest" description="Disordered" evidence="1">
    <location>
        <begin position="1"/>
        <end position="32"/>
    </location>
</feature>
<dbReference type="EMBL" id="KZ678146">
    <property type="protein sequence ID" value="PSN61065.1"/>
    <property type="molecule type" value="Genomic_DNA"/>
</dbReference>
<keyword evidence="3" id="KW-1185">Reference proteome</keyword>
<feature type="region of interest" description="Disordered" evidence="1">
    <location>
        <begin position="145"/>
        <end position="203"/>
    </location>
</feature>